<keyword evidence="2" id="KW-1185">Reference proteome</keyword>
<accession>A0ACB8XMV4</accession>
<evidence type="ECO:0000313" key="2">
    <source>
        <dbReference type="Proteomes" id="UP001055879"/>
    </source>
</evidence>
<evidence type="ECO:0000313" key="1">
    <source>
        <dbReference type="EMBL" id="KAI3669551.1"/>
    </source>
</evidence>
<organism evidence="1 2">
    <name type="scientific">Arctium lappa</name>
    <name type="common">Greater burdock</name>
    <name type="synonym">Lappa major</name>
    <dbReference type="NCBI Taxonomy" id="4217"/>
    <lineage>
        <taxon>Eukaryota</taxon>
        <taxon>Viridiplantae</taxon>
        <taxon>Streptophyta</taxon>
        <taxon>Embryophyta</taxon>
        <taxon>Tracheophyta</taxon>
        <taxon>Spermatophyta</taxon>
        <taxon>Magnoliopsida</taxon>
        <taxon>eudicotyledons</taxon>
        <taxon>Gunneridae</taxon>
        <taxon>Pentapetalae</taxon>
        <taxon>asterids</taxon>
        <taxon>campanulids</taxon>
        <taxon>Asterales</taxon>
        <taxon>Asteraceae</taxon>
        <taxon>Carduoideae</taxon>
        <taxon>Cardueae</taxon>
        <taxon>Arctiinae</taxon>
        <taxon>Arctium</taxon>
    </lineage>
</organism>
<sequence>MKGDWKAATNILDKKKCYVRFSINRNNETALHVAAYKGHTSFVKKLVILMNKEDLELQNNSYNTALCIAAIAGHVEVAKIIVTKQKALVTAFMDHCKEHTRIKRTRKNLIAEYFNYQVEYSSFSRG</sequence>
<reference evidence="1 2" key="2">
    <citation type="journal article" date="2022" name="Mol. Ecol. Resour.">
        <title>The genomes of chicory, endive, great burdock and yacon provide insights into Asteraceae paleo-polyploidization history and plant inulin production.</title>
        <authorList>
            <person name="Fan W."/>
            <person name="Wang S."/>
            <person name="Wang H."/>
            <person name="Wang A."/>
            <person name="Jiang F."/>
            <person name="Liu H."/>
            <person name="Zhao H."/>
            <person name="Xu D."/>
            <person name="Zhang Y."/>
        </authorList>
    </citation>
    <scope>NUCLEOTIDE SEQUENCE [LARGE SCALE GENOMIC DNA]</scope>
    <source>
        <strain evidence="2">cv. Niubang</strain>
    </source>
</reference>
<dbReference type="Proteomes" id="UP001055879">
    <property type="component" value="Linkage Group LG16"/>
</dbReference>
<proteinExistence type="predicted"/>
<name>A0ACB8XMV4_ARCLA</name>
<protein>
    <submittedName>
        <fullName evidence="1">Uncharacterized protein</fullName>
    </submittedName>
</protein>
<dbReference type="EMBL" id="CM042062">
    <property type="protein sequence ID" value="KAI3669551.1"/>
    <property type="molecule type" value="Genomic_DNA"/>
</dbReference>
<reference evidence="2" key="1">
    <citation type="journal article" date="2022" name="Mol. Ecol. Resour.">
        <title>The genomes of chicory, endive, great burdock and yacon provide insights into Asteraceae palaeo-polyploidization history and plant inulin production.</title>
        <authorList>
            <person name="Fan W."/>
            <person name="Wang S."/>
            <person name="Wang H."/>
            <person name="Wang A."/>
            <person name="Jiang F."/>
            <person name="Liu H."/>
            <person name="Zhao H."/>
            <person name="Xu D."/>
            <person name="Zhang Y."/>
        </authorList>
    </citation>
    <scope>NUCLEOTIDE SEQUENCE [LARGE SCALE GENOMIC DNA]</scope>
    <source>
        <strain evidence="2">cv. Niubang</strain>
    </source>
</reference>
<gene>
    <name evidence="1" type="ORF">L6452_40790</name>
</gene>
<comment type="caution">
    <text evidence="1">The sequence shown here is derived from an EMBL/GenBank/DDBJ whole genome shotgun (WGS) entry which is preliminary data.</text>
</comment>